<keyword evidence="3" id="KW-1185">Reference proteome</keyword>
<accession>A0A8H5BMP0</accession>
<dbReference type="Gene3D" id="1.20.1280.50">
    <property type="match status" value="1"/>
</dbReference>
<evidence type="ECO:0000259" key="1">
    <source>
        <dbReference type="Pfam" id="PF12937"/>
    </source>
</evidence>
<proteinExistence type="predicted"/>
<comment type="caution">
    <text evidence="2">The sequence shown here is derived from an EMBL/GenBank/DDBJ whole genome shotgun (WGS) entry which is preliminary data.</text>
</comment>
<dbReference type="Gene3D" id="3.80.10.10">
    <property type="entry name" value="Ribonuclease Inhibitor"/>
    <property type="match status" value="1"/>
</dbReference>
<name>A0A8H5BMP0_9AGAR</name>
<dbReference type="EMBL" id="JAACJJ010000015">
    <property type="protein sequence ID" value="KAF5325238.1"/>
    <property type="molecule type" value="Genomic_DNA"/>
</dbReference>
<dbReference type="Pfam" id="PF12937">
    <property type="entry name" value="F-box-like"/>
    <property type="match status" value="1"/>
</dbReference>
<dbReference type="InterPro" id="IPR032675">
    <property type="entry name" value="LRR_dom_sf"/>
</dbReference>
<evidence type="ECO:0000313" key="2">
    <source>
        <dbReference type="EMBL" id="KAF5325238.1"/>
    </source>
</evidence>
<dbReference type="OrthoDB" id="2884925at2759"/>
<feature type="domain" description="F-box" evidence="1">
    <location>
        <begin position="16"/>
        <end position="66"/>
    </location>
</feature>
<dbReference type="InterPro" id="IPR001810">
    <property type="entry name" value="F-box_dom"/>
</dbReference>
<dbReference type="SUPFAM" id="SSF52047">
    <property type="entry name" value="RNI-like"/>
    <property type="match status" value="1"/>
</dbReference>
<evidence type="ECO:0000313" key="3">
    <source>
        <dbReference type="Proteomes" id="UP000567179"/>
    </source>
</evidence>
<dbReference type="AlphaFoldDB" id="A0A8H5BMP0"/>
<organism evidence="2 3">
    <name type="scientific">Psilocybe cf. subviscida</name>
    <dbReference type="NCBI Taxonomy" id="2480587"/>
    <lineage>
        <taxon>Eukaryota</taxon>
        <taxon>Fungi</taxon>
        <taxon>Dikarya</taxon>
        <taxon>Basidiomycota</taxon>
        <taxon>Agaricomycotina</taxon>
        <taxon>Agaricomycetes</taxon>
        <taxon>Agaricomycetidae</taxon>
        <taxon>Agaricales</taxon>
        <taxon>Agaricineae</taxon>
        <taxon>Strophariaceae</taxon>
        <taxon>Psilocybe</taxon>
    </lineage>
</organism>
<sequence>MTPSNFHRTALVPVFKLPEDILLDIFLIIRDSSNHMSEDWYQITQICGYWRRLAVASPSLWTRLHNTPHALIPLMLQRSQAAPLDVHFSSLNFKHSTKTLTTVLHEIERIRTLTFDLMEPNFLDTVYDVLMSLGRDWEAYLLESLTIGIFGEESRSGWARLAMDLFPPTRLLRRLSLIGVNYDWNMLPLPNLTHLDLRGQSLGKVSGTHFIETLRHMQHLEVLGVNWKMVNLRQFPPTPRPHPIHLPCLQRLEIWDGYPVHIESFLSLVTHPKLHQLTVDTLSPVTNIVAFAESVLPSIGKGNFSPFEFLNIAFDDDIIVTISAKHWSSYYGGSFIHMFTAIDEEVLYDIDDGRNFDFLVDIMSCITSFDCPDKIPLRHLCLENWDAPIDKFTRLFAFLPHLEAIEVDQQLALPLFRALNIASASDSASPIALPRLRSITWNGKWIHNNDGSVPMLSATVFNDLYSGLLSRHAYGTAITMLNLVGCPRLDEIQVNQLGEIGVELNVQ</sequence>
<reference evidence="2 3" key="1">
    <citation type="journal article" date="2020" name="ISME J.">
        <title>Uncovering the hidden diversity of litter-decomposition mechanisms in mushroom-forming fungi.</title>
        <authorList>
            <person name="Floudas D."/>
            <person name="Bentzer J."/>
            <person name="Ahren D."/>
            <person name="Johansson T."/>
            <person name="Persson P."/>
            <person name="Tunlid A."/>
        </authorList>
    </citation>
    <scope>NUCLEOTIDE SEQUENCE [LARGE SCALE GENOMIC DNA]</scope>
    <source>
        <strain evidence="2 3">CBS 101986</strain>
    </source>
</reference>
<protein>
    <recommendedName>
        <fullName evidence="1">F-box domain-containing protein</fullName>
    </recommendedName>
</protein>
<dbReference type="Proteomes" id="UP000567179">
    <property type="component" value="Unassembled WGS sequence"/>
</dbReference>
<gene>
    <name evidence="2" type="ORF">D9619_009867</name>
</gene>